<sequence>MTSSDTELHLQTLTEFSNNDEQESDSSDSSDIEVTSEIDDHENHIINYDAYFNINSDDNEKDEEINNNATTTASAITTIADDKTSSSSPSDDEIEVKSVSGGIKRKRQQWSVAKKLKVFNQLEKDGNNKSLTA</sequence>
<dbReference type="AlphaFoldDB" id="A0A817TBB4"/>
<evidence type="ECO:0000313" key="4">
    <source>
        <dbReference type="Proteomes" id="UP000663833"/>
    </source>
</evidence>
<feature type="compositionally biased region" description="Polar residues" evidence="1">
    <location>
        <begin position="1"/>
        <end position="17"/>
    </location>
</feature>
<evidence type="ECO:0000313" key="2">
    <source>
        <dbReference type="EMBL" id="CAF3312486.1"/>
    </source>
</evidence>
<comment type="caution">
    <text evidence="2">The sequence shown here is derived from an EMBL/GenBank/DDBJ whole genome shotgun (WGS) entry which is preliminary data.</text>
</comment>
<dbReference type="EMBL" id="CAJOBR010022739">
    <property type="protein sequence ID" value="CAF4949546.1"/>
    <property type="molecule type" value="Genomic_DNA"/>
</dbReference>
<proteinExistence type="predicted"/>
<name>A0A817TBB4_9BILA</name>
<dbReference type="EMBL" id="CAJNYD010001042">
    <property type="protein sequence ID" value="CAF3312486.1"/>
    <property type="molecule type" value="Genomic_DNA"/>
</dbReference>
<gene>
    <name evidence="2" type="ORF">LUA448_LOCUS9124</name>
    <name evidence="3" type="ORF">QYT958_LOCUS33369</name>
</gene>
<feature type="region of interest" description="Disordered" evidence="1">
    <location>
        <begin position="1"/>
        <end position="41"/>
    </location>
</feature>
<evidence type="ECO:0000256" key="1">
    <source>
        <dbReference type="SAM" id="MobiDB-lite"/>
    </source>
</evidence>
<accession>A0A817TBB4</accession>
<evidence type="ECO:0000313" key="3">
    <source>
        <dbReference type="EMBL" id="CAF4949546.1"/>
    </source>
</evidence>
<feature type="compositionally biased region" description="Low complexity" evidence="1">
    <location>
        <begin position="69"/>
        <end position="89"/>
    </location>
</feature>
<protein>
    <submittedName>
        <fullName evidence="2">Uncharacterized protein</fullName>
    </submittedName>
</protein>
<feature type="region of interest" description="Disordered" evidence="1">
    <location>
        <begin position="69"/>
        <end position="100"/>
    </location>
</feature>
<dbReference type="Proteomes" id="UP000663848">
    <property type="component" value="Unassembled WGS sequence"/>
</dbReference>
<dbReference type="Proteomes" id="UP000663833">
    <property type="component" value="Unassembled WGS sequence"/>
</dbReference>
<feature type="compositionally biased region" description="Acidic residues" evidence="1">
    <location>
        <begin position="18"/>
        <end position="40"/>
    </location>
</feature>
<reference evidence="2" key="1">
    <citation type="submission" date="2021-02" db="EMBL/GenBank/DDBJ databases">
        <authorList>
            <person name="Nowell W R."/>
        </authorList>
    </citation>
    <scope>NUCLEOTIDE SEQUENCE</scope>
</reference>
<organism evidence="2 4">
    <name type="scientific">Rotaria socialis</name>
    <dbReference type="NCBI Taxonomy" id="392032"/>
    <lineage>
        <taxon>Eukaryota</taxon>
        <taxon>Metazoa</taxon>
        <taxon>Spiralia</taxon>
        <taxon>Gnathifera</taxon>
        <taxon>Rotifera</taxon>
        <taxon>Eurotatoria</taxon>
        <taxon>Bdelloidea</taxon>
        <taxon>Philodinida</taxon>
        <taxon>Philodinidae</taxon>
        <taxon>Rotaria</taxon>
    </lineage>
</organism>